<evidence type="ECO:0000313" key="2">
    <source>
        <dbReference type="Proteomes" id="UP000611629"/>
    </source>
</evidence>
<dbReference type="NCBIfam" id="TIGR01725">
    <property type="entry name" value="phge_HK97_gp10"/>
    <property type="match status" value="1"/>
</dbReference>
<comment type="caution">
    <text evidence="1">The sequence shown here is derived from an EMBL/GenBank/DDBJ whole genome shotgun (WGS) entry which is preliminary data.</text>
</comment>
<dbReference type="InterPro" id="IPR010064">
    <property type="entry name" value="HK97-gp10_tail"/>
</dbReference>
<dbReference type="AlphaFoldDB" id="A0A974BJ77"/>
<gene>
    <name evidence="1" type="ORF">HZF24_06850</name>
</gene>
<sequence>MARIELDGFDELNKLLESMTISEEDEKKSISAALEPVKKEVEKNTPEGKTRKLKASVKTKVGKEDGQVIGKVILDEYYGRFQEYGTSTQNKNVGFFARSIRKSKGEAMKVLKAELLTRLK</sequence>
<name>A0A974BJ77_SEDHY</name>
<evidence type="ECO:0000313" key="1">
    <source>
        <dbReference type="EMBL" id="NYB73856.1"/>
    </source>
</evidence>
<proteinExistence type="predicted"/>
<protein>
    <submittedName>
        <fullName evidence="1">HK97 gp10 family phage protein</fullName>
    </submittedName>
</protein>
<dbReference type="Proteomes" id="UP000611629">
    <property type="component" value="Unassembled WGS sequence"/>
</dbReference>
<accession>A0A974BJ77</accession>
<organism evidence="1 2">
    <name type="scientific">Sedimentibacter hydroxybenzoicus DSM 7310</name>
    <dbReference type="NCBI Taxonomy" id="1123245"/>
    <lineage>
        <taxon>Bacteria</taxon>
        <taxon>Bacillati</taxon>
        <taxon>Bacillota</taxon>
        <taxon>Tissierellia</taxon>
        <taxon>Sedimentibacter</taxon>
    </lineage>
</organism>
<dbReference type="Pfam" id="PF04883">
    <property type="entry name" value="HK97-gp10_like"/>
    <property type="match status" value="1"/>
</dbReference>
<keyword evidence="2" id="KW-1185">Reference proteome</keyword>
<dbReference type="RefSeq" id="WP_179237551.1">
    <property type="nucleotide sequence ID" value="NZ_JACBNQ010000005.1"/>
</dbReference>
<dbReference type="EMBL" id="JACBNQ010000005">
    <property type="protein sequence ID" value="NYB73856.1"/>
    <property type="molecule type" value="Genomic_DNA"/>
</dbReference>
<reference evidence="1" key="1">
    <citation type="submission" date="2020-07" db="EMBL/GenBank/DDBJ databases">
        <title>Genomic analysis of a strain of Sedimentibacter Hydroxybenzoicus DSM7310.</title>
        <authorList>
            <person name="Ma S."/>
        </authorList>
    </citation>
    <scope>NUCLEOTIDE SEQUENCE</scope>
    <source>
        <strain evidence="1">DSM 7310</strain>
    </source>
</reference>